<evidence type="ECO:0000259" key="6">
    <source>
        <dbReference type="Pfam" id="PF02836"/>
    </source>
</evidence>
<name>A0A7J5PUU3_9BACE</name>
<dbReference type="Gene3D" id="3.20.20.80">
    <property type="entry name" value="Glycosidases"/>
    <property type="match status" value="1"/>
</dbReference>
<evidence type="ECO:0000313" key="12">
    <source>
        <dbReference type="Proteomes" id="UP000434604"/>
    </source>
</evidence>
<comment type="caution">
    <text evidence="10">The sequence shown here is derived from an EMBL/GenBank/DDBJ whole genome shotgun (WGS) entry which is preliminary data.</text>
</comment>
<feature type="domain" description="DUF4982" evidence="8">
    <location>
        <begin position="622"/>
        <end position="698"/>
    </location>
</feature>
<accession>A0A7J5PUU3</accession>
<dbReference type="EMBL" id="WDED01000022">
    <property type="protein sequence ID" value="KAB6146716.1"/>
    <property type="molecule type" value="Genomic_DNA"/>
</dbReference>
<feature type="signal peptide" evidence="4">
    <location>
        <begin position="1"/>
        <end position="22"/>
    </location>
</feature>
<dbReference type="NCBIfam" id="NF041463">
    <property type="entry name" value="GalB"/>
    <property type="match status" value="1"/>
</dbReference>
<feature type="domain" description="Glycoside hydrolase family 2 catalytic" evidence="6">
    <location>
        <begin position="292"/>
        <end position="447"/>
    </location>
</feature>
<evidence type="ECO:0000256" key="4">
    <source>
        <dbReference type="SAM" id="SignalP"/>
    </source>
</evidence>
<keyword evidence="4" id="KW-0732">Signal</keyword>
<evidence type="ECO:0000313" key="11">
    <source>
        <dbReference type="EMBL" id="MCA4703628.1"/>
    </source>
</evidence>
<reference evidence="10 12" key="1">
    <citation type="journal article" date="2019" name="Nat. Med.">
        <title>A library of human gut bacterial isolates paired with longitudinal multiomics data enables mechanistic microbiome research.</title>
        <authorList>
            <person name="Poyet M."/>
            <person name="Groussin M."/>
            <person name="Gibbons S.M."/>
            <person name="Avila-Pacheco J."/>
            <person name="Jiang X."/>
            <person name="Kearney S.M."/>
            <person name="Perrotta A.R."/>
            <person name="Berdy B."/>
            <person name="Zhao S."/>
            <person name="Lieberman T.D."/>
            <person name="Swanson P.K."/>
            <person name="Smith M."/>
            <person name="Roesemann S."/>
            <person name="Alexander J.E."/>
            <person name="Rich S.A."/>
            <person name="Livny J."/>
            <person name="Vlamakis H."/>
            <person name="Clish C."/>
            <person name="Bullock K."/>
            <person name="Deik A."/>
            <person name="Scott J."/>
            <person name="Pierce K.A."/>
            <person name="Xavier R.J."/>
            <person name="Alm E.J."/>
        </authorList>
    </citation>
    <scope>NUCLEOTIDE SEQUENCE [LARGE SCALE GENOMIC DNA]</scope>
    <source>
        <strain evidence="10 12">BIOML-A58</strain>
    </source>
</reference>
<dbReference type="Gene3D" id="2.60.120.260">
    <property type="entry name" value="Galactose-binding domain-like"/>
    <property type="match status" value="1"/>
</dbReference>
<dbReference type="PROSITE" id="PS00608">
    <property type="entry name" value="GLYCOSYL_HYDROL_F2_2"/>
    <property type="match status" value="1"/>
</dbReference>
<reference evidence="11" key="2">
    <citation type="submission" date="2023-08" db="EMBL/GenBank/DDBJ databases">
        <title>Mucin Metabolism Genes Underlie the Key Renovations of Bacteroides xylanisolvens Genomes in Captive Great Apes.</title>
        <authorList>
            <person name="Nishida A.H."/>
        </authorList>
    </citation>
    <scope>NUCLEOTIDE SEQUENCE</scope>
    <source>
        <strain evidence="11">P13.H9</strain>
    </source>
</reference>
<dbReference type="InterPro" id="IPR051913">
    <property type="entry name" value="GH2_Domain-Containing"/>
</dbReference>
<dbReference type="InterPro" id="IPR017853">
    <property type="entry name" value="GH"/>
</dbReference>
<keyword evidence="2" id="KW-0378">Hydrolase</keyword>
<feature type="domain" description="Glycoside hydrolase family 2 immunoglobulin-like beta-sandwich" evidence="5">
    <location>
        <begin position="179"/>
        <end position="289"/>
    </location>
</feature>
<dbReference type="PRINTS" id="PR00132">
    <property type="entry name" value="GLHYDRLASE2"/>
</dbReference>
<evidence type="ECO:0000259" key="9">
    <source>
        <dbReference type="Pfam" id="PF18565"/>
    </source>
</evidence>
<gene>
    <name evidence="10" type="ORF">GA398_15070</name>
    <name evidence="11" type="ORF">LD004_08360</name>
</gene>
<organism evidence="10 12">
    <name type="scientific">Bacteroides xylanisolvens</name>
    <dbReference type="NCBI Taxonomy" id="371601"/>
    <lineage>
        <taxon>Bacteria</taxon>
        <taxon>Pseudomonadati</taxon>
        <taxon>Bacteroidota</taxon>
        <taxon>Bacteroidia</taxon>
        <taxon>Bacteroidales</taxon>
        <taxon>Bacteroidaceae</taxon>
        <taxon>Bacteroides</taxon>
    </lineage>
</organism>
<dbReference type="InterPro" id="IPR006103">
    <property type="entry name" value="Glyco_hydro_2_cat"/>
</dbReference>
<dbReference type="Pfam" id="PF16355">
    <property type="entry name" value="DUF4982"/>
    <property type="match status" value="1"/>
</dbReference>
<sequence>MKKKILNCLLFLLLLQGVELQASDGVLFNEHWRFYKGDISGGEMPACEDTNWRLLNLPHDWAIEGPFDIKYNARCGGLPFHGTGWYRKTFKAAQAWDGKVVRLAFDGAMSEAKVWVNGHFVGEHPYGYIGFEVDMTPYLRLGEDNVVAVKLTPRDLSSRWYPGAGLYRNVWLRVDEPVHIAQWGIYITTPTVTDKKAVVQIQSTLENRQRKSGIYKLVHSVFDKSGKEVASIANQINLKGETNKESIVYTDVVEPQLWDIETPDLYILKTNVYSGDKLLDTSTTRFGIRKIKFTKKGFFLNGKQVRFQGVCLHHDNGPLGAAFNRRADERKLQIMKEMGANAIRTSHNPPASEFLDLCDELGFVVLDEAFDEWLKPKVPNAYSNYFKEWAERDLTDLIKRDRNHPSVIMWSIGNEILEQSDKQQGFTVAKFLADICRKVDPTRPSTAGFNYYPAPFNFNMAQQVDIAGMNYKPAVYDEVQGSYPDLLIYGSETSSCTSSRGVYHLPIEKYLKHQSLQVTSYDLIGPPWAYPPDMEFHFLEKNPRIMGEFIWTGFDYLGEPTPFGGKDNSTNGYWNSDWPSRSSYFGAVDLCGLPKDRFYLYQSQWSDKPMVHILPHWNWKKGMNIPVYVYTNCDEAELFLNGKSLGKRVKGRDLTTILVDFKYYKEKTFASKYRLSWDVPYEPGTLTVKAYKAGKLIAEKTMTTAGRPARIALIPDRKSIQADGQDLSYVTVRIEDKDGNLCPEADNLVNFSVEGAGHFKAVGNGNAATTESFCVPYRKVFSGMCMLIVQSDKAKKGQIRVTASSKGLKKASLEITSE</sequence>
<dbReference type="Proteomes" id="UP000434604">
    <property type="component" value="Unassembled WGS sequence"/>
</dbReference>
<dbReference type="Pfam" id="PF18565">
    <property type="entry name" value="Glyco_hydro2_C5"/>
    <property type="match status" value="1"/>
</dbReference>
<evidence type="ECO:0000259" key="8">
    <source>
        <dbReference type="Pfam" id="PF16355"/>
    </source>
</evidence>
<dbReference type="InterPro" id="IPR006104">
    <property type="entry name" value="Glyco_hydro_2_N"/>
</dbReference>
<dbReference type="InterPro" id="IPR008979">
    <property type="entry name" value="Galactose-bd-like_sf"/>
</dbReference>
<evidence type="ECO:0000256" key="1">
    <source>
        <dbReference type="ARBA" id="ARBA00007401"/>
    </source>
</evidence>
<protein>
    <submittedName>
        <fullName evidence="10">DUF4982 domain-containing protein</fullName>
    </submittedName>
</protein>
<evidence type="ECO:0000313" key="10">
    <source>
        <dbReference type="EMBL" id="KAB6146716.1"/>
    </source>
</evidence>
<dbReference type="AlphaFoldDB" id="A0A7J5PUU3"/>
<dbReference type="SUPFAM" id="SSF49785">
    <property type="entry name" value="Galactose-binding domain-like"/>
    <property type="match status" value="1"/>
</dbReference>
<keyword evidence="3" id="KW-0326">Glycosidase</keyword>
<dbReference type="Pfam" id="PF02837">
    <property type="entry name" value="Glyco_hydro_2_N"/>
    <property type="match status" value="1"/>
</dbReference>
<dbReference type="Pfam" id="PF02836">
    <property type="entry name" value="Glyco_hydro_2_C"/>
    <property type="match status" value="1"/>
</dbReference>
<dbReference type="InterPro" id="IPR032311">
    <property type="entry name" value="DUF4982"/>
</dbReference>
<dbReference type="EMBL" id="JAIWYE010000017">
    <property type="protein sequence ID" value="MCA4703628.1"/>
    <property type="molecule type" value="Genomic_DNA"/>
</dbReference>
<comment type="similarity">
    <text evidence="1">Belongs to the glycosyl hydrolase 2 family.</text>
</comment>
<dbReference type="SUPFAM" id="SSF49303">
    <property type="entry name" value="beta-Galactosidase/glucuronidase domain"/>
    <property type="match status" value="1"/>
</dbReference>
<dbReference type="SUPFAM" id="SSF49373">
    <property type="entry name" value="Invasin/intimin cell-adhesion fragments"/>
    <property type="match status" value="1"/>
</dbReference>
<dbReference type="InterPro" id="IPR023232">
    <property type="entry name" value="Glyco_hydro_2_AS"/>
</dbReference>
<dbReference type="PANTHER" id="PTHR42732">
    <property type="entry name" value="BETA-GALACTOSIDASE"/>
    <property type="match status" value="1"/>
</dbReference>
<dbReference type="InterPro" id="IPR040605">
    <property type="entry name" value="Glyco_hydro2_dom5"/>
</dbReference>
<feature type="domain" description="Glycosyl hydrolases family 2 sugar binding" evidence="7">
    <location>
        <begin position="81"/>
        <end position="160"/>
    </location>
</feature>
<evidence type="ECO:0000259" key="5">
    <source>
        <dbReference type="Pfam" id="PF00703"/>
    </source>
</evidence>
<evidence type="ECO:0000256" key="2">
    <source>
        <dbReference type="ARBA" id="ARBA00022801"/>
    </source>
</evidence>
<dbReference type="InterPro" id="IPR013783">
    <property type="entry name" value="Ig-like_fold"/>
</dbReference>
<dbReference type="Proteomes" id="UP001198461">
    <property type="component" value="Unassembled WGS sequence"/>
</dbReference>
<dbReference type="InterPro" id="IPR048229">
    <property type="entry name" value="GalB-like"/>
</dbReference>
<dbReference type="Pfam" id="PF00703">
    <property type="entry name" value="Glyco_hydro_2"/>
    <property type="match status" value="1"/>
</dbReference>
<dbReference type="InterPro" id="IPR006101">
    <property type="entry name" value="Glyco_hydro_2"/>
</dbReference>
<dbReference type="InterPro" id="IPR008964">
    <property type="entry name" value="Invasin/intimin_cell_adhesion"/>
</dbReference>
<feature type="domain" description="Glycoside hydrolase family 2" evidence="9">
    <location>
        <begin position="711"/>
        <end position="813"/>
    </location>
</feature>
<dbReference type="GO" id="GO:0005975">
    <property type="term" value="P:carbohydrate metabolic process"/>
    <property type="evidence" value="ECO:0007669"/>
    <property type="project" value="InterPro"/>
</dbReference>
<feature type="chain" id="PRO_5042752621" evidence="4">
    <location>
        <begin position="23"/>
        <end position="818"/>
    </location>
</feature>
<evidence type="ECO:0000256" key="3">
    <source>
        <dbReference type="ARBA" id="ARBA00023295"/>
    </source>
</evidence>
<dbReference type="PANTHER" id="PTHR42732:SF1">
    <property type="entry name" value="BETA-MANNOSIDASE"/>
    <property type="match status" value="1"/>
</dbReference>
<dbReference type="GO" id="GO:0004553">
    <property type="term" value="F:hydrolase activity, hydrolyzing O-glycosyl compounds"/>
    <property type="evidence" value="ECO:0007669"/>
    <property type="project" value="InterPro"/>
</dbReference>
<dbReference type="RefSeq" id="WP_151935058.1">
    <property type="nucleotide sequence ID" value="NZ_JAIWXB010000011.1"/>
</dbReference>
<proteinExistence type="inferred from homology"/>
<evidence type="ECO:0000259" key="7">
    <source>
        <dbReference type="Pfam" id="PF02837"/>
    </source>
</evidence>
<dbReference type="SUPFAM" id="SSF51445">
    <property type="entry name" value="(Trans)glycosidases"/>
    <property type="match status" value="1"/>
</dbReference>
<dbReference type="InterPro" id="IPR036156">
    <property type="entry name" value="Beta-gal/glucu_dom_sf"/>
</dbReference>
<dbReference type="InterPro" id="IPR006102">
    <property type="entry name" value="Ig-like_GH2"/>
</dbReference>
<dbReference type="Gene3D" id="2.60.40.10">
    <property type="entry name" value="Immunoglobulins"/>
    <property type="match status" value="3"/>
</dbReference>